<feature type="domain" description="ABC transmembrane type-1" evidence="10">
    <location>
        <begin position="25"/>
        <end position="318"/>
    </location>
</feature>
<evidence type="ECO:0000256" key="5">
    <source>
        <dbReference type="ARBA" id="ARBA00022989"/>
    </source>
</evidence>
<gene>
    <name evidence="11" type="ORF">CFX0092_A1722</name>
</gene>
<keyword evidence="3" id="KW-0547">Nucleotide-binding</keyword>
<dbReference type="OrthoDB" id="9769895at2"/>
<dbReference type="InterPro" id="IPR003439">
    <property type="entry name" value="ABC_transporter-like_ATP-bd"/>
</dbReference>
<dbReference type="CDD" id="cd07346">
    <property type="entry name" value="ABC_6TM_exporters"/>
    <property type="match status" value="1"/>
</dbReference>
<dbReference type="PROSITE" id="PS50893">
    <property type="entry name" value="ABC_TRANSPORTER_2"/>
    <property type="match status" value="1"/>
</dbReference>
<feature type="transmembrane region" description="Helical" evidence="8">
    <location>
        <begin position="255"/>
        <end position="278"/>
    </location>
</feature>
<dbReference type="EMBL" id="LN890655">
    <property type="protein sequence ID" value="CUS03600.2"/>
    <property type="molecule type" value="Genomic_DNA"/>
</dbReference>
<evidence type="ECO:0000313" key="12">
    <source>
        <dbReference type="Proteomes" id="UP000215027"/>
    </source>
</evidence>
<evidence type="ECO:0000256" key="4">
    <source>
        <dbReference type="ARBA" id="ARBA00022840"/>
    </source>
</evidence>
<evidence type="ECO:0000256" key="2">
    <source>
        <dbReference type="ARBA" id="ARBA00022692"/>
    </source>
</evidence>
<keyword evidence="2 8" id="KW-0812">Transmembrane</keyword>
<keyword evidence="12" id="KW-1185">Reference proteome</keyword>
<dbReference type="GO" id="GO:0005524">
    <property type="term" value="F:ATP binding"/>
    <property type="evidence" value="ECO:0007669"/>
    <property type="project" value="UniProtKB-KW"/>
</dbReference>
<dbReference type="Proteomes" id="UP000215027">
    <property type="component" value="Chromosome I"/>
</dbReference>
<evidence type="ECO:0000256" key="6">
    <source>
        <dbReference type="ARBA" id="ARBA00023136"/>
    </source>
</evidence>
<evidence type="ECO:0000256" key="8">
    <source>
        <dbReference type="SAM" id="Phobius"/>
    </source>
</evidence>
<protein>
    <submittedName>
        <fullName evidence="11">ABC transporter ATP-binding protein</fullName>
    </submittedName>
</protein>
<dbReference type="GO" id="GO:0015421">
    <property type="term" value="F:ABC-type oligopeptide transporter activity"/>
    <property type="evidence" value="ECO:0007669"/>
    <property type="project" value="TreeGrafter"/>
</dbReference>
<feature type="region of interest" description="Disordered" evidence="7">
    <location>
        <begin position="446"/>
        <end position="466"/>
    </location>
</feature>
<name>A0A160T4P7_9CHLR</name>
<evidence type="ECO:0000259" key="10">
    <source>
        <dbReference type="PROSITE" id="PS50929"/>
    </source>
</evidence>
<dbReference type="InterPro" id="IPR036640">
    <property type="entry name" value="ABC1_TM_sf"/>
</dbReference>
<dbReference type="AlphaFoldDB" id="A0A160T4P7"/>
<dbReference type="PANTHER" id="PTHR43394">
    <property type="entry name" value="ATP-DEPENDENT PERMEASE MDL1, MITOCHONDRIAL"/>
    <property type="match status" value="1"/>
</dbReference>
<dbReference type="KEGG" id="pbf:CFX0092_A1722"/>
<evidence type="ECO:0000256" key="7">
    <source>
        <dbReference type="SAM" id="MobiDB-lite"/>
    </source>
</evidence>
<evidence type="ECO:0000256" key="3">
    <source>
        <dbReference type="ARBA" id="ARBA00022741"/>
    </source>
</evidence>
<dbReference type="GO" id="GO:0016887">
    <property type="term" value="F:ATP hydrolysis activity"/>
    <property type="evidence" value="ECO:0007669"/>
    <property type="project" value="InterPro"/>
</dbReference>
<dbReference type="RefSeq" id="WP_095043062.1">
    <property type="nucleotide sequence ID" value="NZ_LN890655.1"/>
</dbReference>
<dbReference type="Pfam" id="PF00005">
    <property type="entry name" value="ABC_tran"/>
    <property type="match status" value="1"/>
</dbReference>
<feature type="transmembrane region" description="Helical" evidence="8">
    <location>
        <begin position="175"/>
        <end position="193"/>
    </location>
</feature>
<feature type="transmembrane region" description="Helical" evidence="8">
    <location>
        <begin position="284"/>
        <end position="302"/>
    </location>
</feature>
<keyword evidence="6 8" id="KW-0472">Membrane</keyword>
<feature type="transmembrane region" description="Helical" evidence="8">
    <location>
        <begin position="72"/>
        <end position="96"/>
    </location>
</feature>
<dbReference type="SMART" id="SM00382">
    <property type="entry name" value="AAA"/>
    <property type="match status" value="1"/>
</dbReference>
<dbReference type="InterPro" id="IPR011527">
    <property type="entry name" value="ABC1_TM_dom"/>
</dbReference>
<accession>A0A160T4P7</accession>
<dbReference type="Gene3D" id="3.40.50.300">
    <property type="entry name" value="P-loop containing nucleotide triphosphate hydrolases"/>
    <property type="match status" value="1"/>
</dbReference>
<dbReference type="Gene3D" id="1.20.1560.10">
    <property type="entry name" value="ABC transporter type 1, transmembrane domain"/>
    <property type="match status" value="1"/>
</dbReference>
<reference evidence="11" key="1">
    <citation type="submission" date="2016-01" db="EMBL/GenBank/DDBJ databases">
        <authorList>
            <person name="Mcilroy J.S."/>
            <person name="Karst M S."/>
            <person name="Albertsen M."/>
        </authorList>
    </citation>
    <scope>NUCLEOTIDE SEQUENCE</scope>
    <source>
        <strain evidence="11">Cfx-K</strain>
    </source>
</reference>
<feature type="transmembrane region" description="Helical" evidence="8">
    <location>
        <begin position="20"/>
        <end position="40"/>
    </location>
</feature>
<dbReference type="InterPro" id="IPR039421">
    <property type="entry name" value="Type_1_exporter"/>
</dbReference>
<keyword evidence="5 8" id="KW-1133">Transmembrane helix</keyword>
<dbReference type="InterPro" id="IPR003593">
    <property type="entry name" value="AAA+_ATPase"/>
</dbReference>
<evidence type="ECO:0000256" key="1">
    <source>
        <dbReference type="ARBA" id="ARBA00004651"/>
    </source>
</evidence>
<dbReference type="SUPFAM" id="SSF52540">
    <property type="entry name" value="P-loop containing nucleoside triphosphate hydrolases"/>
    <property type="match status" value="1"/>
</dbReference>
<dbReference type="PROSITE" id="PS50929">
    <property type="entry name" value="ABC_TM1F"/>
    <property type="match status" value="1"/>
</dbReference>
<feature type="transmembrane region" description="Helical" evidence="8">
    <location>
        <begin position="150"/>
        <end position="169"/>
    </location>
</feature>
<dbReference type="GO" id="GO:0005886">
    <property type="term" value="C:plasma membrane"/>
    <property type="evidence" value="ECO:0007669"/>
    <property type="project" value="UniProtKB-SubCell"/>
</dbReference>
<dbReference type="PANTHER" id="PTHR43394:SF1">
    <property type="entry name" value="ATP-BINDING CASSETTE SUB-FAMILY B MEMBER 10, MITOCHONDRIAL"/>
    <property type="match status" value="1"/>
</dbReference>
<keyword evidence="4 11" id="KW-0067">ATP-binding</keyword>
<dbReference type="Pfam" id="PF00664">
    <property type="entry name" value="ABC_membrane"/>
    <property type="match status" value="1"/>
</dbReference>
<evidence type="ECO:0000313" key="11">
    <source>
        <dbReference type="EMBL" id="CUS03600.2"/>
    </source>
</evidence>
<organism evidence="11 12">
    <name type="scientific">Candidatus Promineifilum breve</name>
    <dbReference type="NCBI Taxonomy" id="1806508"/>
    <lineage>
        <taxon>Bacteria</taxon>
        <taxon>Bacillati</taxon>
        <taxon>Chloroflexota</taxon>
        <taxon>Ardenticatenia</taxon>
        <taxon>Candidatus Promineifilales</taxon>
        <taxon>Candidatus Promineifilaceae</taxon>
        <taxon>Candidatus Promineifilum</taxon>
    </lineage>
</organism>
<comment type="subcellular location">
    <subcellularLocation>
        <location evidence="1">Cell membrane</location>
        <topology evidence="1">Multi-pass membrane protein</topology>
    </subcellularLocation>
</comment>
<proteinExistence type="predicted"/>
<sequence>MNQSIPTQPIAMLRHYLRPYRGRVALLVVLLLAGIGLQLLGPQLLGRFVDTVSGGGAAIDGSGGGDGSANRLYLIAGLFFAAVLAQKILYLITVYLTEDLGWATTNALRGDLTAHVLRLDMGFHKLRTPGELIERIDSDVGQLAEYFSEIVVSLIGNGLLVAGILVLLFVEEWRVGLVALVYALLMLTLFRVIQQRMVRLYIRISQASAELLGFLEEHVTGTEDVLPNGGAGYVMQRLYPLLNSYATLRTRTHTLGTAISSTSWVLFAVAVAATMGIAALAYRAGTMTIGTVFLLVFYVGLLESPLDSIRRELAGIQRALASVNRTREFFDLRPEVVDASGAAAVLPPGAPGVAFDGVSFAYKDRQITNYELGITNEEGTPLGAPPATRDPRPATPTVLHDVTFTLAPGRVLGVLGRTGSGKTTLTRLLFRLYDVDAGAIRLVAGETTDHGPQTTDSNAPSAVRRPSSVVSADIRTVPLGELRRHVGLVTQDVQLFAATVRDNLTLFNNYDPDRPAIDDGRILAALATLGLDDWLRGLPAGLDTVLEGGGKGLSAGEGQLLALARVFLRDPRLVVLDEASSRLDPGTEQRLERAIDRLLEGRTGIIIAHRLRTVLRADDILILENGRVIEHGPRAALAADPASRFYRLLQTGLEEVLA</sequence>
<dbReference type="InterPro" id="IPR027417">
    <property type="entry name" value="P-loop_NTPase"/>
</dbReference>
<feature type="domain" description="ABC transporter" evidence="9">
    <location>
        <begin position="382"/>
        <end position="650"/>
    </location>
</feature>
<dbReference type="SUPFAM" id="SSF90123">
    <property type="entry name" value="ABC transporter transmembrane region"/>
    <property type="match status" value="1"/>
</dbReference>
<evidence type="ECO:0000259" key="9">
    <source>
        <dbReference type="PROSITE" id="PS50893"/>
    </source>
</evidence>